<evidence type="ECO:0000313" key="12">
    <source>
        <dbReference type="EMBL" id="BEH03529.1"/>
    </source>
</evidence>
<dbReference type="PIRSF" id="PIRSF005572">
    <property type="entry name" value="NifS"/>
    <property type="match status" value="1"/>
</dbReference>
<dbReference type="PANTHER" id="PTHR11601:SF34">
    <property type="entry name" value="CYSTEINE DESULFURASE"/>
    <property type="match status" value="1"/>
</dbReference>
<protein>
    <recommendedName>
        <fullName evidence="3">cysteine desulfurase</fullName>
        <ecNumber evidence="3">2.8.1.7</ecNumber>
    </recommendedName>
</protein>
<dbReference type="InterPro" id="IPR016454">
    <property type="entry name" value="Cysteine_dSase"/>
</dbReference>
<keyword evidence="5" id="KW-0479">Metal-binding</keyword>
<keyword evidence="8" id="KW-0411">Iron-sulfur</keyword>
<comment type="cofactor">
    <cofactor evidence="1 10">
        <name>pyridoxal 5'-phosphate</name>
        <dbReference type="ChEBI" id="CHEBI:597326"/>
    </cofactor>
</comment>
<dbReference type="GO" id="GO:0051536">
    <property type="term" value="F:iron-sulfur cluster binding"/>
    <property type="evidence" value="ECO:0007669"/>
    <property type="project" value="UniProtKB-KW"/>
</dbReference>
<evidence type="ECO:0000256" key="4">
    <source>
        <dbReference type="ARBA" id="ARBA00022679"/>
    </source>
</evidence>
<evidence type="ECO:0000256" key="8">
    <source>
        <dbReference type="ARBA" id="ARBA00023014"/>
    </source>
</evidence>
<dbReference type="PANTHER" id="PTHR11601">
    <property type="entry name" value="CYSTEINE DESULFURYLASE FAMILY MEMBER"/>
    <property type="match status" value="1"/>
</dbReference>
<dbReference type="InterPro" id="IPR015421">
    <property type="entry name" value="PyrdxlP-dep_Trfase_major"/>
</dbReference>
<evidence type="ECO:0000256" key="3">
    <source>
        <dbReference type="ARBA" id="ARBA00012239"/>
    </source>
</evidence>
<evidence type="ECO:0000256" key="7">
    <source>
        <dbReference type="ARBA" id="ARBA00023004"/>
    </source>
</evidence>
<dbReference type="InterPro" id="IPR020578">
    <property type="entry name" value="Aminotrans_V_PyrdxlP_BS"/>
</dbReference>
<feature type="domain" description="Aminotransferase class V" evidence="11">
    <location>
        <begin position="13"/>
        <end position="373"/>
    </location>
</feature>
<dbReference type="Gene3D" id="3.40.640.10">
    <property type="entry name" value="Type I PLP-dependent aspartate aminotransferase-like (Major domain)"/>
    <property type="match status" value="1"/>
</dbReference>
<evidence type="ECO:0000256" key="6">
    <source>
        <dbReference type="ARBA" id="ARBA00022898"/>
    </source>
</evidence>
<gene>
    <name evidence="12" type="ORF">brsh051_28100</name>
</gene>
<dbReference type="Gene3D" id="1.10.260.50">
    <property type="match status" value="1"/>
</dbReference>
<dbReference type="InterPro" id="IPR000192">
    <property type="entry name" value="Aminotrans_V_dom"/>
</dbReference>
<dbReference type="EMBL" id="AP028056">
    <property type="protein sequence ID" value="BEH03529.1"/>
    <property type="molecule type" value="Genomic_DNA"/>
</dbReference>
<dbReference type="GO" id="GO:0046872">
    <property type="term" value="F:metal ion binding"/>
    <property type="evidence" value="ECO:0007669"/>
    <property type="project" value="UniProtKB-KW"/>
</dbReference>
<dbReference type="Pfam" id="PF00266">
    <property type="entry name" value="Aminotran_5"/>
    <property type="match status" value="1"/>
</dbReference>
<evidence type="ECO:0000256" key="2">
    <source>
        <dbReference type="ARBA" id="ARBA00006490"/>
    </source>
</evidence>
<keyword evidence="6" id="KW-0663">Pyridoxal phosphate</keyword>
<reference evidence="12" key="1">
    <citation type="journal article" date="2024" name="Int. J. Syst. Evol. Microbiol.">
        <title>Brooklawnia propionicigenes sp. nov., a facultatively anaerobic, propionate-producing bacterium isolated from a methanogenic reactor treating waste from cattle farms.</title>
        <authorList>
            <person name="Akita Y."/>
            <person name="Ueki A."/>
            <person name="Tonouchi A."/>
            <person name="Sugawara Y."/>
            <person name="Honma S."/>
            <person name="Kaku N."/>
            <person name="Ueki K."/>
        </authorList>
    </citation>
    <scope>NUCLEOTIDE SEQUENCE</scope>
    <source>
        <strain evidence="12">SH051</strain>
    </source>
</reference>
<evidence type="ECO:0000256" key="9">
    <source>
        <dbReference type="ARBA" id="ARBA00050776"/>
    </source>
</evidence>
<evidence type="ECO:0000313" key="13">
    <source>
        <dbReference type="Proteomes" id="UP001431656"/>
    </source>
</evidence>
<evidence type="ECO:0000256" key="5">
    <source>
        <dbReference type="ARBA" id="ARBA00022723"/>
    </source>
</evidence>
<organism evidence="12 13">
    <name type="scientific">Brooklawnia propionicigenes</name>
    <dbReference type="NCBI Taxonomy" id="3041175"/>
    <lineage>
        <taxon>Bacteria</taxon>
        <taxon>Bacillati</taxon>
        <taxon>Actinomycetota</taxon>
        <taxon>Actinomycetes</taxon>
        <taxon>Propionibacteriales</taxon>
        <taxon>Propionibacteriaceae</taxon>
        <taxon>Brooklawnia</taxon>
    </lineage>
</organism>
<accession>A0AAN0KFL6</accession>
<dbReference type="InterPro" id="IPR015422">
    <property type="entry name" value="PyrdxlP-dep_Trfase_small"/>
</dbReference>
<dbReference type="KEGG" id="broo:brsh051_28100"/>
<evidence type="ECO:0000256" key="1">
    <source>
        <dbReference type="ARBA" id="ARBA00001933"/>
    </source>
</evidence>
<dbReference type="AlphaFoldDB" id="A0AAN0KFL6"/>
<keyword evidence="7" id="KW-0408">Iron</keyword>
<dbReference type="Proteomes" id="UP001431656">
    <property type="component" value="Chromosome"/>
</dbReference>
<dbReference type="GO" id="GO:0031071">
    <property type="term" value="F:cysteine desulfurase activity"/>
    <property type="evidence" value="ECO:0007669"/>
    <property type="project" value="UniProtKB-EC"/>
</dbReference>
<sequence length="389" mass="40064">MIEIRDRLTAKPVYLDHAATSPLRPVSRDTLAAHADLVGNPAALHGAGRAARALLEDAREELAALLGARPDEVIFTSGGSEADAAAVSGSATRWAADRPGIVISGFEHPAVQSAQALLGPRVQQIGLDEGGHVIIDDAIRLLAGHPAGLVGLASVMLVNNEVGTVQPVADIAEVTHRAGGWFHTDAVQAFGHYPVNFAELDVDLLSVSAHKIGGPVGIGALLVRRGLSLPPYGLGGKQEGGIRSGTQPTVLAVGFAAAARQTVDGRSQESERLAGLKAQIVAAAQQIPGARLNGTGPASPAIINIGFAGASADDVTFLLDQQQIWCSTGSACRAGVHGPSEVLLAMGRDDRAAREGVRISLGWTTTQADVDRLIAELPAAVAGARRVPR</sequence>
<keyword evidence="13" id="KW-1185">Reference proteome</keyword>
<comment type="similarity">
    <text evidence="2">Belongs to the class-V pyridoxal-phosphate-dependent aminotransferase family. NifS/IscS subfamily.</text>
</comment>
<dbReference type="PROSITE" id="PS00595">
    <property type="entry name" value="AA_TRANSFER_CLASS_5"/>
    <property type="match status" value="1"/>
</dbReference>
<name>A0AAN0KFL6_9ACTN</name>
<proteinExistence type="inferred from homology"/>
<comment type="catalytic activity">
    <reaction evidence="9">
        <text>(sulfur carrier)-H + L-cysteine = (sulfur carrier)-SH + L-alanine</text>
        <dbReference type="Rhea" id="RHEA:43892"/>
        <dbReference type="Rhea" id="RHEA-COMP:14737"/>
        <dbReference type="Rhea" id="RHEA-COMP:14739"/>
        <dbReference type="ChEBI" id="CHEBI:29917"/>
        <dbReference type="ChEBI" id="CHEBI:35235"/>
        <dbReference type="ChEBI" id="CHEBI:57972"/>
        <dbReference type="ChEBI" id="CHEBI:64428"/>
        <dbReference type="EC" id="2.8.1.7"/>
    </reaction>
</comment>
<keyword evidence="4" id="KW-0808">Transferase</keyword>
<evidence type="ECO:0000256" key="10">
    <source>
        <dbReference type="RuleBase" id="RU004504"/>
    </source>
</evidence>
<dbReference type="SUPFAM" id="SSF53383">
    <property type="entry name" value="PLP-dependent transferases"/>
    <property type="match status" value="1"/>
</dbReference>
<dbReference type="RefSeq" id="WP_286266111.1">
    <property type="nucleotide sequence ID" value="NZ_AP028056.1"/>
</dbReference>
<dbReference type="InterPro" id="IPR015424">
    <property type="entry name" value="PyrdxlP-dep_Trfase"/>
</dbReference>
<evidence type="ECO:0000259" key="11">
    <source>
        <dbReference type="Pfam" id="PF00266"/>
    </source>
</evidence>
<dbReference type="EC" id="2.8.1.7" evidence="3"/>
<dbReference type="Gene3D" id="3.90.1150.10">
    <property type="entry name" value="Aspartate Aminotransferase, domain 1"/>
    <property type="match status" value="1"/>
</dbReference>